<dbReference type="SUPFAM" id="SSF48371">
    <property type="entry name" value="ARM repeat"/>
    <property type="match status" value="1"/>
</dbReference>
<name>A0A9D4Y789_PEA</name>
<keyword evidence="3" id="KW-1185">Reference proteome</keyword>
<gene>
    <name evidence="2" type="ORF">KIW84_020391</name>
</gene>
<dbReference type="PANTHER" id="PTHR12262">
    <property type="entry name" value="CCR4-NOT TRANSCRIPTION COMPLEX SUBUNIT 9"/>
    <property type="match status" value="1"/>
</dbReference>
<organism evidence="2 3">
    <name type="scientific">Pisum sativum</name>
    <name type="common">Garden pea</name>
    <name type="synonym">Lathyrus oleraceus</name>
    <dbReference type="NCBI Taxonomy" id="3888"/>
    <lineage>
        <taxon>Eukaryota</taxon>
        <taxon>Viridiplantae</taxon>
        <taxon>Streptophyta</taxon>
        <taxon>Embryophyta</taxon>
        <taxon>Tracheophyta</taxon>
        <taxon>Spermatophyta</taxon>
        <taxon>Magnoliopsida</taxon>
        <taxon>eudicotyledons</taxon>
        <taxon>Gunneridae</taxon>
        <taxon>Pentapetalae</taxon>
        <taxon>rosids</taxon>
        <taxon>fabids</taxon>
        <taxon>Fabales</taxon>
        <taxon>Fabaceae</taxon>
        <taxon>Papilionoideae</taxon>
        <taxon>50 kb inversion clade</taxon>
        <taxon>NPAAA clade</taxon>
        <taxon>Hologalegina</taxon>
        <taxon>IRL clade</taxon>
        <taxon>Fabeae</taxon>
        <taxon>Lathyrus</taxon>
    </lineage>
</organism>
<dbReference type="Gramene" id="Psat02G0039100-T1">
    <property type="protein sequence ID" value="KAI5433083.1"/>
    <property type="gene ID" value="KIW84_020391"/>
</dbReference>
<dbReference type="Proteomes" id="UP001058974">
    <property type="component" value="Chromosome 2"/>
</dbReference>
<accession>A0A9D4Y789</accession>
<dbReference type="Gene3D" id="1.25.10.10">
    <property type="entry name" value="Leucine-rich Repeat Variant"/>
    <property type="match status" value="1"/>
</dbReference>
<dbReference type="GO" id="GO:0030014">
    <property type="term" value="C:CCR4-NOT complex"/>
    <property type="evidence" value="ECO:0007669"/>
    <property type="project" value="InterPro"/>
</dbReference>
<dbReference type="AlphaFoldDB" id="A0A9D4Y789"/>
<dbReference type="EMBL" id="JAMSHJ010000002">
    <property type="protein sequence ID" value="KAI5433083.1"/>
    <property type="molecule type" value="Genomic_DNA"/>
</dbReference>
<evidence type="ECO:0000313" key="2">
    <source>
        <dbReference type="EMBL" id="KAI5433083.1"/>
    </source>
</evidence>
<dbReference type="InterPro" id="IPR011989">
    <property type="entry name" value="ARM-like"/>
</dbReference>
<dbReference type="GO" id="GO:0006402">
    <property type="term" value="P:mRNA catabolic process"/>
    <property type="evidence" value="ECO:0007669"/>
    <property type="project" value="InterPro"/>
</dbReference>
<proteinExistence type="inferred from homology"/>
<reference evidence="2 3" key="1">
    <citation type="journal article" date="2022" name="Nat. Genet.">
        <title>Improved pea reference genome and pan-genome highlight genomic features and evolutionary characteristics.</title>
        <authorList>
            <person name="Yang T."/>
            <person name="Liu R."/>
            <person name="Luo Y."/>
            <person name="Hu S."/>
            <person name="Wang D."/>
            <person name="Wang C."/>
            <person name="Pandey M.K."/>
            <person name="Ge S."/>
            <person name="Xu Q."/>
            <person name="Li N."/>
            <person name="Li G."/>
            <person name="Huang Y."/>
            <person name="Saxena R.K."/>
            <person name="Ji Y."/>
            <person name="Li M."/>
            <person name="Yan X."/>
            <person name="He Y."/>
            <person name="Liu Y."/>
            <person name="Wang X."/>
            <person name="Xiang C."/>
            <person name="Varshney R.K."/>
            <person name="Ding H."/>
            <person name="Gao S."/>
            <person name="Zong X."/>
        </authorList>
    </citation>
    <scope>NUCLEOTIDE SEQUENCE [LARGE SCALE GENOMIC DNA]</scope>
    <source>
        <strain evidence="2 3">cv. Zhongwan 6</strain>
    </source>
</reference>
<evidence type="ECO:0000256" key="1">
    <source>
        <dbReference type="ARBA" id="ARBA00006385"/>
    </source>
</evidence>
<dbReference type="InterPro" id="IPR016024">
    <property type="entry name" value="ARM-type_fold"/>
</dbReference>
<evidence type="ECO:0000313" key="3">
    <source>
        <dbReference type="Proteomes" id="UP001058974"/>
    </source>
</evidence>
<dbReference type="Pfam" id="PF04078">
    <property type="entry name" value="Rcd1"/>
    <property type="match status" value="1"/>
</dbReference>
<dbReference type="InterPro" id="IPR007216">
    <property type="entry name" value="CNOT9"/>
</dbReference>
<comment type="caution">
    <text evidence="2">The sequence shown here is derived from an EMBL/GenBank/DDBJ whole genome shotgun (WGS) entry which is preliminary data.</text>
</comment>
<sequence>MAYVERLVIVLQRSDLRENALHVLSKEILSIFPNISMENLTVAQSTRVYNVLALFQCVASHSDTKMLFVEANIPLYLCPFLQTTNKLPQFEHLRLASLGVIGALVKVSTKEVITFLLSSEIIPLCLCNMKIGKEVSKMIATFIIQKVLEDDDGLAYICATVERFFAVARVLDTVLKSIEKQHAPRLLKLIISCYSRLSDNHRAGIALTSCLSNVLTNDTFNNYLRVEQVMEKMFKCVVHHSGMLKDLGYPTGDKLWYYDEMNACDIVLLEDDKGTKRMQTIAVMTGECHLYVTHHVSQHDNLEGPRKRGTKKLEKW</sequence>
<comment type="similarity">
    <text evidence="1">Belongs to the CNOT9 family.</text>
</comment>
<protein>
    <submittedName>
        <fullName evidence="2">Uncharacterized protein</fullName>
    </submittedName>
</protein>